<dbReference type="EMBL" id="JALZ01000003">
    <property type="protein sequence ID" value="ETX15793.1"/>
    <property type="molecule type" value="Genomic_DNA"/>
</dbReference>
<comment type="pathway">
    <text evidence="1">Porphyrin-containing compound metabolism; bacteriochlorophyll biosynthesis.</text>
</comment>
<dbReference type="RefSeq" id="WP_037259294.1">
    <property type="nucleotide sequence ID" value="NZ_JALZ01000003.1"/>
</dbReference>
<name>X7EKW9_9RHOB</name>
<dbReference type="UniPathway" id="UPA00669"/>
<dbReference type="PATRIC" id="fig|1449350.3.peg.902"/>
<dbReference type="InterPro" id="IPR016209">
    <property type="entry name" value="Protochlorophyllide_Rdtase"/>
</dbReference>
<dbReference type="STRING" id="1449350.OCH239_11455"/>
<evidence type="ECO:0000256" key="5">
    <source>
        <dbReference type="ARBA" id="ARBA00023181"/>
    </source>
</evidence>
<feature type="domain" description="Nitrogenase/oxidoreductase component 1" evidence="6">
    <location>
        <begin position="12"/>
        <end position="398"/>
    </location>
</feature>
<dbReference type="GO" id="GO:0016730">
    <property type="term" value="F:oxidoreductase activity, acting on iron-sulfur proteins as donors"/>
    <property type="evidence" value="ECO:0007669"/>
    <property type="project" value="InterPro"/>
</dbReference>
<sequence>MLIQDHDRAGGYWGAVYAFCAVKGLQVVIDGPVGCENLPVTSVLHYTDALPPHELPIVVTGLGEEELGRDGTEGAMKRAWGTLDPALPAVVVTGSIAEMIGGGVTPEGTNLQRFLPRTIDEDQWEAADRAMTWIFTEFGMTKGRMPPEKKREKGAAPRVNILGPMYGTYNMPSDLAEIRRLIEGIGAEVNMVMPLGSHLAEMRNLVNADVNVCMYREFGRGLAECLGKPYLQAPIGMESTTRFLRKLGELTGLDPEPFIEREKHSTLKPVWDLWRSVTQDFFATASFGIVANETYARGIRNYLESDLGLPCAFAVARVAGKKTDNDAVRSMIAQERPIVVLGSINEKMYLAEAKRGHGPQPAFIPASFPGAAIRRHTGTPFMGYAGATYLLQEVCNGLFDALFHILPLGSAMDAGAATPTPMRRDFPWDADAQAALDAIVARHPVLTRISAAKELRDAAEAAALKEGAERVVLETVQALDPSQGGVSR</sequence>
<keyword evidence="5" id="KW-0077">Bacteriochlorophyll biosynthesis</keyword>
<evidence type="ECO:0000313" key="8">
    <source>
        <dbReference type="Proteomes" id="UP000022447"/>
    </source>
</evidence>
<keyword evidence="8" id="KW-1185">Reference proteome</keyword>
<evidence type="ECO:0000256" key="4">
    <source>
        <dbReference type="ARBA" id="ARBA00023171"/>
    </source>
</evidence>
<dbReference type="Gene3D" id="3.40.50.1980">
    <property type="entry name" value="Nitrogenase molybdenum iron protein domain"/>
    <property type="match status" value="2"/>
</dbReference>
<dbReference type="Proteomes" id="UP000022447">
    <property type="component" value="Unassembled WGS sequence"/>
</dbReference>
<keyword evidence="2" id="KW-0602">Photosynthesis</keyword>
<dbReference type="PIRSF" id="PIRSF000163">
    <property type="entry name" value="PCP_ChlB"/>
    <property type="match status" value="1"/>
</dbReference>
<dbReference type="eggNOG" id="COG2710">
    <property type="taxonomic scope" value="Bacteria"/>
</dbReference>
<dbReference type="PANTHER" id="PTHR33712:SF7">
    <property type="entry name" value="LIGHT-INDEPENDENT PROTOCHLOROPHYLLIDE REDUCTASE SUBUNIT B"/>
    <property type="match status" value="1"/>
</dbReference>
<dbReference type="PANTHER" id="PTHR33712">
    <property type="entry name" value="LIGHT-INDEPENDENT PROTOCHLOROPHYLLIDE REDUCTASE SUBUNIT B"/>
    <property type="match status" value="1"/>
</dbReference>
<gene>
    <name evidence="7" type="ORF">OCH239_11455</name>
</gene>
<evidence type="ECO:0000256" key="3">
    <source>
        <dbReference type="ARBA" id="ARBA00023002"/>
    </source>
</evidence>
<protein>
    <submittedName>
        <fullName evidence="7">Chitin deacetylase</fullName>
    </submittedName>
</protein>
<dbReference type="SUPFAM" id="SSF53807">
    <property type="entry name" value="Helical backbone' metal receptor"/>
    <property type="match status" value="1"/>
</dbReference>
<dbReference type="CDD" id="cd01982">
    <property type="entry name" value="Chlide_reductase_Z"/>
    <property type="match status" value="1"/>
</dbReference>
<evidence type="ECO:0000313" key="7">
    <source>
        <dbReference type="EMBL" id="ETX15793.1"/>
    </source>
</evidence>
<keyword evidence="3" id="KW-0560">Oxidoreductase</keyword>
<proteinExistence type="predicted"/>
<dbReference type="InterPro" id="IPR000510">
    <property type="entry name" value="Nase/OxRdtase_comp1"/>
</dbReference>
<evidence type="ECO:0000259" key="6">
    <source>
        <dbReference type="Pfam" id="PF00148"/>
    </source>
</evidence>
<dbReference type="AlphaFoldDB" id="X7EKW9"/>
<accession>X7EKW9</accession>
<evidence type="ECO:0000256" key="1">
    <source>
        <dbReference type="ARBA" id="ARBA00004800"/>
    </source>
</evidence>
<dbReference type="GO" id="GO:0015979">
    <property type="term" value="P:photosynthesis"/>
    <property type="evidence" value="ECO:0007669"/>
    <property type="project" value="UniProtKB-KW"/>
</dbReference>
<dbReference type="InterPro" id="IPR010244">
    <property type="entry name" value="BchZ"/>
</dbReference>
<keyword evidence="4" id="KW-0149">Chlorophyll biosynthesis</keyword>
<comment type="caution">
    <text evidence="7">The sequence shown here is derived from an EMBL/GenBank/DDBJ whole genome shotgun (WGS) entry which is preliminary data.</text>
</comment>
<reference evidence="7 8" key="1">
    <citation type="submission" date="2014-01" db="EMBL/GenBank/DDBJ databases">
        <title>Roseivivax halodurans JCM 10272 Genome Sequencing.</title>
        <authorList>
            <person name="Lai Q."/>
            <person name="Li G."/>
            <person name="Shao Z."/>
        </authorList>
    </citation>
    <scope>NUCLEOTIDE SEQUENCE [LARGE SCALE GENOMIC DNA]</scope>
    <source>
        <strain evidence="7 8">JCM 10272</strain>
    </source>
</reference>
<dbReference type="GO" id="GO:0030494">
    <property type="term" value="P:bacteriochlorophyll biosynthetic process"/>
    <property type="evidence" value="ECO:0007669"/>
    <property type="project" value="UniProtKB-UniPathway"/>
</dbReference>
<dbReference type="NCBIfam" id="TIGR02014">
    <property type="entry name" value="BchZ"/>
    <property type="match status" value="1"/>
</dbReference>
<organism evidence="7 8">
    <name type="scientific">Roseivivax halodurans JCM 10272</name>
    <dbReference type="NCBI Taxonomy" id="1449350"/>
    <lineage>
        <taxon>Bacteria</taxon>
        <taxon>Pseudomonadati</taxon>
        <taxon>Pseudomonadota</taxon>
        <taxon>Alphaproteobacteria</taxon>
        <taxon>Rhodobacterales</taxon>
        <taxon>Roseobacteraceae</taxon>
        <taxon>Roseivivax</taxon>
    </lineage>
</organism>
<evidence type="ECO:0000256" key="2">
    <source>
        <dbReference type="ARBA" id="ARBA00022531"/>
    </source>
</evidence>
<dbReference type="Pfam" id="PF00148">
    <property type="entry name" value="Oxidored_nitro"/>
    <property type="match status" value="1"/>
</dbReference>
<dbReference type="OrthoDB" id="5713965at2"/>
<dbReference type="InterPro" id="IPR050152">
    <property type="entry name" value="ChlB/BchB/BchZ"/>
</dbReference>